<proteinExistence type="predicted"/>
<protein>
    <submittedName>
        <fullName evidence="2">Uncharacterized protein</fullName>
    </submittedName>
</protein>
<feature type="compositionally biased region" description="Polar residues" evidence="1">
    <location>
        <begin position="1"/>
        <end position="10"/>
    </location>
</feature>
<name>I4E4J3_NEIME</name>
<dbReference type="EMBL" id="FR845707">
    <property type="protein sequence ID" value="CCA44259.1"/>
    <property type="molecule type" value="Genomic_DNA"/>
</dbReference>
<sequence>MRTTASPSLSESEKSGAIHRIRRPSQNAKQTNAKQASKQASKQKIITPFLPTHALSARRIPLFPPLKSAFSSGRVSARLFSLFSFPRHACAPPAALCCTFAPGRHRSAIRFSVLNTPVSERNADVSTHRTTHKAPPYVLP</sequence>
<reference evidence="2" key="1">
    <citation type="submission" date="2011-03" db="EMBL/GenBank/DDBJ databases">
        <title>Draft genome of Neisseria meningitidis strain alpha522.</title>
        <authorList>
            <person name="Schoen C."/>
            <person name="Blom J."/>
        </authorList>
    </citation>
    <scope>NUCLEOTIDE SEQUENCE</scope>
    <source>
        <strain evidence="2">Alpha522</strain>
    </source>
</reference>
<gene>
    <name evidence="2" type="ORF">NMALPHA522_0718</name>
</gene>
<organism evidence="2">
    <name type="scientific">Neisseria meningitidis alpha522</name>
    <dbReference type="NCBI Taxonomy" id="996307"/>
    <lineage>
        <taxon>Bacteria</taxon>
        <taxon>Pseudomonadati</taxon>
        <taxon>Pseudomonadota</taxon>
        <taxon>Betaproteobacteria</taxon>
        <taxon>Neisseriales</taxon>
        <taxon>Neisseriaceae</taxon>
        <taxon>Neisseria</taxon>
    </lineage>
</organism>
<evidence type="ECO:0000256" key="1">
    <source>
        <dbReference type="SAM" id="MobiDB-lite"/>
    </source>
</evidence>
<accession>I4E4J3</accession>
<dbReference type="AlphaFoldDB" id="I4E4J3"/>
<evidence type="ECO:0000313" key="2">
    <source>
        <dbReference type="EMBL" id="CCA44259.1"/>
    </source>
</evidence>
<feature type="region of interest" description="Disordered" evidence="1">
    <location>
        <begin position="1"/>
        <end position="43"/>
    </location>
</feature>
<feature type="compositionally biased region" description="Low complexity" evidence="1">
    <location>
        <begin position="25"/>
        <end position="43"/>
    </location>
</feature>